<feature type="domain" description="Leprecan-like alpha-helical" evidence="5">
    <location>
        <begin position="33"/>
        <end position="338"/>
    </location>
</feature>
<evidence type="ECO:0000256" key="2">
    <source>
        <dbReference type="ARBA" id="ARBA00022729"/>
    </source>
</evidence>
<protein>
    <submittedName>
        <fullName evidence="6">Prolyl 3-hydroxylase 1-like</fullName>
    </submittedName>
</protein>
<evidence type="ECO:0000256" key="3">
    <source>
        <dbReference type="ARBA" id="ARBA00023180"/>
    </source>
</evidence>
<dbReference type="InterPro" id="IPR011990">
    <property type="entry name" value="TPR-like_helical_dom_sf"/>
</dbReference>
<evidence type="ECO:0000313" key="7">
    <source>
        <dbReference type="Proteomes" id="UP001607302"/>
    </source>
</evidence>
<dbReference type="Proteomes" id="UP001607302">
    <property type="component" value="Unassembled WGS sequence"/>
</dbReference>
<dbReference type="InterPro" id="IPR056585">
    <property type="entry name" value="Leprecan_dom"/>
</dbReference>
<organism evidence="6 7">
    <name type="scientific">Vespula squamosa</name>
    <name type="common">Southern yellow jacket</name>
    <name type="synonym">Wasp</name>
    <dbReference type="NCBI Taxonomy" id="30214"/>
    <lineage>
        <taxon>Eukaryota</taxon>
        <taxon>Metazoa</taxon>
        <taxon>Ecdysozoa</taxon>
        <taxon>Arthropoda</taxon>
        <taxon>Hexapoda</taxon>
        <taxon>Insecta</taxon>
        <taxon>Pterygota</taxon>
        <taxon>Neoptera</taxon>
        <taxon>Endopterygota</taxon>
        <taxon>Hymenoptera</taxon>
        <taxon>Apocrita</taxon>
        <taxon>Aculeata</taxon>
        <taxon>Vespoidea</taxon>
        <taxon>Vespidae</taxon>
        <taxon>Vespinae</taxon>
        <taxon>Vespula</taxon>
    </lineage>
</organism>
<dbReference type="PANTHER" id="PTHR13986:SF8">
    <property type="entry name" value="PROLYL 3-HYDROXYLASE 1-LIKE PROTEIN"/>
    <property type="match status" value="1"/>
</dbReference>
<evidence type="ECO:0000256" key="4">
    <source>
        <dbReference type="SAM" id="SignalP"/>
    </source>
</evidence>
<dbReference type="InterPro" id="IPR052284">
    <property type="entry name" value="Collagen_mod_leprecan"/>
</dbReference>
<feature type="chain" id="PRO_5044846530" evidence="4">
    <location>
        <begin position="23"/>
        <end position="398"/>
    </location>
</feature>
<comment type="caution">
    <text evidence="6">The sequence shown here is derived from an EMBL/GenBank/DDBJ whole genome shotgun (WGS) entry which is preliminary data.</text>
</comment>
<dbReference type="AlphaFoldDB" id="A0ABD2A008"/>
<keyword evidence="2 4" id="KW-0732">Signal</keyword>
<sequence length="398" mass="47326">MFGDMKVHVVLLILSYLAWTIADVDFDTNLTLSELYESAVEAYLNEEWDECVKKFTEALHGYKIYKQTLIKCRRNCAMEAEGWQPFYPENIEDLHFYEKKVRETLCLMKCNQDYKDIANKEKLKRLPVDMERKFIEHRAYEYLHICYYQKNHFQDAANAVFTFLVMHPHHNMSANNLKYYLTLPGVHADNVSNLEMSHFLNAYTTGMSEYEKQNYKESVKLFENSLGDYLNSENECRIYCEGPFDQGWHPEFTSLLANHFAYSLKCKRSCSHLLNYVNGENRDDLLKSHYNYLQFAYYKCKYFNIIVIGNLAAATKAVESYLLFDPVDETMLNNKKYYLGLPKVKKEYFVPREEALVYMKRQEYERRILRYISEEFTILTAELKYASNKTNNEENKIH</sequence>
<evidence type="ECO:0000256" key="1">
    <source>
        <dbReference type="ARBA" id="ARBA00006487"/>
    </source>
</evidence>
<keyword evidence="7" id="KW-1185">Reference proteome</keyword>
<keyword evidence="3" id="KW-0325">Glycoprotein</keyword>
<dbReference type="EMBL" id="JAUDFV010000157">
    <property type="protein sequence ID" value="KAL2713772.1"/>
    <property type="molecule type" value="Genomic_DNA"/>
</dbReference>
<reference evidence="6 7" key="1">
    <citation type="journal article" date="2024" name="Ann. Entomol. Soc. Am.">
        <title>Genomic analyses of the southern and eastern yellowjacket wasps (Hymenoptera: Vespidae) reveal evolutionary signatures of social life.</title>
        <authorList>
            <person name="Catto M.A."/>
            <person name="Caine P.B."/>
            <person name="Orr S.E."/>
            <person name="Hunt B.G."/>
            <person name="Goodisman M.A.D."/>
        </authorList>
    </citation>
    <scope>NUCLEOTIDE SEQUENCE [LARGE SCALE GENOMIC DNA]</scope>
    <source>
        <strain evidence="6">233</strain>
        <tissue evidence="6">Head and thorax</tissue>
    </source>
</reference>
<proteinExistence type="inferred from homology"/>
<feature type="signal peptide" evidence="4">
    <location>
        <begin position="1"/>
        <end position="22"/>
    </location>
</feature>
<dbReference type="Pfam" id="PF23557">
    <property type="entry name" value="TPR_leprecan"/>
    <property type="match status" value="1"/>
</dbReference>
<comment type="similarity">
    <text evidence="1">Belongs to the leprecan family.</text>
</comment>
<accession>A0ABD2A008</accession>
<dbReference type="PANTHER" id="PTHR13986">
    <property type="entry name" value="PROTEIN LYSINE HYDROXYLATION COMPLEX COMPONENT"/>
    <property type="match status" value="1"/>
</dbReference>
<evidence type="ECO:0000259" key="5">
    <source>
        <dbReference type="Pfam" id="PF23557"/>
    </source>
</evidence>
<dbReference type="Gene3D" id="1.25.40.10">
    <property type="entry name" value="Tetratricopeptide repeat domain"/>
    <property type="match status" value="2"/>
</dbReference>
<evidence type="ECO:0000313" key="6">
    <source>
        <dbReference type="EMBL" id="KAL2713772.1"/>
    </source>
</evidence>
<gene>
    <name evidence="6" type="ORF">V1478_016329</name>
</gene>
<name>A0ABD2A008_VESSQ</name>